<dbReference type="PANTHER" id="PTHR31896">
    <property type="entry name" value="FAMILY REGULATORY PROTEIN, PUTATIVE (AFU_ORTHOLOGUE AFUA_3G14730)-RELATED"/>
    <property type="match status" value="1"/>
</dbReference>
<dbReference type="InterPro" id="IPR023213">
    <property type="entry name" value="CAT-like_dom_sf"/>
</dbReference>
<evidence type="ECO:0000313" key="2">
    <source>
        <dbReference type="EMBL" id="KAK7259678.1"/>
    </source>
</evidence>
<proteinExistence type="predicted"/>
<keyword evidence="3" id="KW-1185">Reference proteome</keyword>
<protein>
    <recommendedName>
        <fullName evidence="4">HXXXD-type acyl-transferase family protein</fullName>
    </recommendedName>
</protein>
<name>A0AAN9EM43_CROPI</name>
<dbReference type="PANTHER" id="PTHR31896:SF43">
    <property type="entry name" value="PROTEIN ENHANCED PSEUDOMONAS SUSCEPTIBILITY 1"/>
    <property type="match status" value="1"/>
</dbReference>
<evidence type="ECO:0000313" key="3">
    <source>
        <dbReference type="Proteomes" id="UP001372338"/>
    </source>
</evidence>
<dbReference type="Pfam" id="PF02458">
    <property type="entry name" value="Transferase"/>
    <property type="match status" value="1"/>
</dbReference>
<reference evidence="2 3" key="1">
    <citation type="submission" date="2024-01" db="EMBL/GenBank/DDBJ databases">
        <title>The genomes of 5 underutilized Papilionoideae crops provide insights into root nodulation and disease resistanc.</title>
        <authorList>
            <person name="Yuan L."/>
        </authorList>
    </citation>
    <scope>NUCLEOTIDE SEQUENCE [LARGE SCALE GENOMIC DNA]</scope>
    <source>
        <strain evidence="2">ZHUSHIDOU_FW_LH</strain>
        <tissue evidence="2">Leaf</tissue>
    </source>
</reference>
<dbReference type="EMBL" id="JAYWIO010000005">
    <property type="protein sequence ID" value="KAK7259678.1"/>
    <property type="molecule type" value="Genomic_DNA"/>
</dbReference>
<sequence>MGSTRVISTTTIQAPNHNNNIDSTHKIHLTPWDLHFLPVQAIQKGLLFHSPNTNEQDIHTQIHHLKHSFSSTLAFFPLLSGRLVIQQHQHNNNSTCSCYILCNNAGALFVQAVAPNNTSVADILNSTYVPPFVHSFFPLNGVKNYEATSQPLLAVQVTELIDGIFIGCTINHVAADGKSFWHFINSWAEISRGNVKPSKLPAFSRFFPDGTHCPIRFPFTKEPKNYSQTENEAFSSPLPERIFHFAKEKIVQLKAKANEEAGTDRISSLQALLTHLWRSVIRCKDVDPREDTYYVLIIGARPRMVPPLAEDYFGNAAVFGIVTMKAGELVREGGIGKAAFEMNKIISSSSDDKIKSHYESWVRTPKLISVGSLANGNHLVTSSSPRFDFYGNDFGWGKPVAVRSGAANKKNGKITVFEGAEKGSIDIEVSLPYEILEALGNDPDFMDAIP</sequence>
<evidence type="ECO:0008006" key="4">
    <source>
        <dbReference type="Google" id="ProtNLM"/>
    </source>
</evidence>
<dbReference type="GO" id="GO:0016740">
    <property type="term" value="F:transferase activity"/>
    <property type="evidence" value="ECO:0007669"/>
    <property type="project" value="UniProtKB-KW"/>
</dbReference>
<dbReference type="Proteomes" id="UP001372338">
    <property type="component" value="Unassembled WGS sequence"/>
</dbReference>
<evidence type="ECO:0000256" key="1">
    <source>
        <dbReference type="ARBA" id="ARBA00022679"/>
    </source>
</evidence>
<keyword evidence="1" id="KW-0808">Transferase</keyword>
<organism evidence="2 3">
    <name type="scientific">Crotalaria pallida</name>
    <name type="common">Smooth rattlebox</name>
    <name type="synonym">Crotalaria striata</name>
    <dbReference type="NCBI Taxonomy" id="3830"/>
    <lineage>
        <taxon>Eukaryota</taxon>
        <taxon>Viridiplantae</taxon>
        <taxon>Streptophyta</taxon>
        <taxon>Embryophyta</taxon>
        <taxon>Tracheophyta</taxon>
        <taxon>Spermatophyta</taxon>
        <taxon>Magnoliopsida</taxon>
        <taxon>eudicotyledons</taxon>
        <taxon>Gunneridae</taxon>
        <taxon>Pentapetalae</taxon>
        <taxon>rosids</taxon>
        <taxon>fabids</taxon>
        <taxon>Fabales</taxon>
        <taxon>Fabaceae</taxon>
        <taxon>Papilionoideae</taxon>
        <taxon>50 kb inversion clade</taxon>
        <taxon>genistoids sensu lato</taxon>
        <taxon>core genistoids</taxon>
        <taxon>Crotalarieae</taxon>
        <taxon>Crotalaria</taxon>
    </lineage>
</organism>
<dbReference type="AlphaFoldDB" id="A0AAN9EM43"/>
<dbReference type="InterPro" id="IPR051283">
    <property type="entry name" value="Sec_Metabolite_Acyltrans"/>
</dbReference>
<comment type="caution">
    <text evidence="2">The sequence shown here is derived from an EMBL/GenBank/DDBJ whole genome shotgun (WGS) entry which is preliminary data.</text>
</comment>
<dbReference type="Gene3D" id="3.30.559.10">
    <property type="entry name" value="Chloramphenicol acetyltransferase-like domain"/>
    <property type="match status" value="2"/>
</dbReference>
<accession>A0AAN9EM43</accession>
<gene>
    <name evidence="2" type="ORF">RIF29_25291</name>
</gene>